<dbReference type="EMBL" id="CATQJA010002648">
    <property type="protein sequence ID" value="CAJ0577098.1"/>
    <property type="molecule type" value="Genomic_DNA"/>
</dbReference>
<dbReference type="Proteomes" id="UP001177023">
    <property type="component" value="Unassembled WGS sequence"/>
</dbReference>
<dbReference type="PANTHER" id="PTHR13674:SF5">
    <property type="entry name" value="UPF0389 PROTEIN CG9231"/>
    <property type="match status" value="1"/>
</dbReference>
<evidence type="ECO:0000256" key="3">
    <source>
        <dbReference type="ARBA" id="ARBA00022692"/>
    </source>
</evidence>
<feature type="non-terminal residue" evidence="8">
    <location>
        <position position="1"/>
    </location>
</feature>
<accession>A0AA36G947</accession>
<dbReference type="InterPro" id="IPR009432">
    <property type="entry name" value="DUF1075"/>
</dbReference>
<evidence type="ECO:0000256" key="1">
    <source>
        <dbReference type="ARBA" id="ARBA00004167"/>
    </source>
</evidence>
<comment type="similarity">
    <text evidence="2">Belongs to the UPF0389 family.</text>
</comment>
<evidence type="ECO:0000256" key="5">
    <source>
        <dbReference type="ARBA" id="ARBA00023136"/>
    </source>
</evidence>
<protein>
    <submittedName>
        <fullName evidence="8">Uncharacterized protein</fullName>
    </submittedName>
</protein>
<reference evidence="8" key="1">
    <citation type="submission" date="2023-06" db="EMBL/GenBank/DDBJ databases">
        <authorList>
            <person name="Delattre M."/>
        </authorList>
    </citation>
    <scope>NUCLEOTIDE SEQUENCE</scope>
    <source>
        <strain evidence="8">AF72</strain>
    </source>
</reference>
<dbReference type="GO" id="GO:0016020">
    <property type="term" value="C:membrane"/>
    <property type="evidence" value="ECO:0007669"/>
    <property type="project" value="UniProtKB-SubCell"/>
</dbReference>
<dbReference type="PANTHER" id="PTHR13674">
    <property type="entry name" value="GROWTH AND TRANSFORMATION-DEPENDENT PROTEIN"/>
    <property type="match status" value="1"/>
</dbReference>
<comment type="caution">
    <text evidence="8">The sequence shown here is derived from an EMBL/GenBank/DDBJ whole genome shotgun (WGS) entry which is preliminary data.</text>
</comment>
<evidence type="ECO:0000313" key="8">
    <source>
        <dbReference type="EMBL" id="CAJ0577098.1"/>
    </source>
</evidence>
<proteinExistence type="inferred from homology"/>
<comment type="subcellular location">
    <subcellularLocation>
        <location evidence="1">Membrane</location>
        <topology evidence="1">Single-pass membrane protein</topology>
    </subcellularLocation>
</comment>
<evidence type="ECO:0000256" key="4">
    <source>
        <dbReference type="ARBA" id="ARBA00022989"/>
    </source>
</evidence>
<feature type="region of interest" description="Disordered" evidence="6">
    <location>
        <begin position="57"/>
        <end position="76"/>
    </location>
</feature>
<name>A0AA36G947_9BILA</name>
<keyword evidence="5 7" id="KW-0472">Membrane</keyword>
<organism evidence="8 9">
    <name type="scientific">Mesorhabditis spiculigera</name>
    <dbReference type="NCBI Taxonomy" id="96644"/>
    <lineage>
        <taxon>Eukaryota</taxon>
        <taxon>Metazoa</taxon>
        <taxon>Ecdysozoa</taxon>
        <taxon>Nematoda</taxon>
        <taxon>Chromadorea</taxon>
        <taxon>Rhabditida</taxon>
        <taxon>Rhabditina</taxon>
        <taxon>Rhabditomorpha</taxon>
        <taxon>Rhabditoidea</taxon>
        <taxon>Rhabditidae</taxon>
        <taxon>Mesorhabditinae</taxon>
        <taxon>Mesorhabditis</taxon>
    </lineage>
</organism>
<keyword evidence="4 7" id="KW-1133">Transmembrane helix</keyword>
<evidence type="ECO:0000256" key="2">
    <source>
        <dbReference type="ARBA" id="ARBA00007363"/>
    </source>
</evidence>
<dbReference type="Pfam" id="PF06388">
    <property type="entry name" value="DUF1075"/>
    <property type="match status" value="1"/>
</dbReference>
<evidence type="ECO:0000256" key="7">
    <source>
        <dbReference type="SAM" id="Phobius"/>
    </source>
</evidence>
<evidence type="ECO:0000256" key="6">
    <source>
        <dbReference type="SAM" id="MobiDB-lite"/>
    </source>
</evidence>
<keyword evidence="9" id="KW-1185">Reference proteome</keyword>
<sequence length="261" mass="29328">MFPSSIRASSLAIRTPILRGFYKARLSTSGYRLSEKKGEEIETAKETPKPQYATAASFQRHQTQRRQEAAEVGGGQRPTAMQRRFLVLTRLYPSVESIPELVQHGTMDRMHDRMRVVFIVVGITGFFFFFLAAEQWNSRRINRDRDAGKVVTKMPTWRCVCDVGFAKLSLNGGDECIRADSCPPKLGKRDVKPPPSQGCSANSTWQQTDICDWCAVVNDHDPDVLTICTTDLRWDCLCDVGFAKMFRGANVCIPADMCPPP</sequence>
<feature type="transmembrane region" description="Helical" evidence="7">
    <location>
        <begin position="116"/>
        <end position="133"/>
    </location>
</feature>
<evidence type="ECO:0000313" key="9">
    <source>
        <dbReference type="Proteomes" id="UP001177023"/>
    </source>
</evidence>
<keyword evidence="3 7" id="KW-0812">Transmembrane</keyword>
<dbReference type="AlphaFoldDB" id="A0AA36G947"/>
<gene>
    <name evidence="8" type="ORF">MSPICULIGERA_LOCUS15377</name>
</gene>